<feature type="transmembrane region" description="Helical" evidence="2">
    <location>
        <begin position="45"/>
        <end position="64"/>
    </location>
</feature>
<dbReference type="EMBL" id="PFAK01000010">
    <property type="protein sequence ID" value="PIR96514.1"/>
    <property type="molecule type" value="Genomic_DNA"/>
</dbReference>
<evidence type="ECO:0000256" key="2">
    <source>
        <dbReference type="SAM" id="Phobius"/>
    </source>
</evidence>
<dbReference type="AlphaFoldDB" id="A0A2H0VBN2"/>
<name>A0A2H0VBN2_9BACT</name>
<feature type="transmembrane region" description="Helical" evidence="2">
    <location>
        <begin position="70"/>
        <end position="90"/>
    </location>
</feature>
<evidence type="ECO:0008006" key="5">
    <source>
        <dbReference type="Google" id="ProtNLM"/>
    </source>
</evidence>
<protein>
    <recommendedName>
        <fullName evidence="5">PrgI family protein</fullName>
    </recommendedName>
</protein>
<evidence type="ECO:0000313" key="4">
    <source>
        <dbReference type="Proteomes" id="UP000230922"/>
    </source>
</evidence>
<comment type="caution">
    <text evidence="3">The sequence shown here is derived from an EMBL/GenBank/DDBJ whole genome shotgun (WGS) entry which is preliminary data.</text>
</comment>
<gene>
    <name evidence="3" type="ORF">COT92_00725</name>
</gene>
<keyword evidence="2" id="KW-0812">Transmembrane</keyword>
<keyword evidence="2" id="KW-0472">Membrane</keyword>
<reference evidence="4" key="1">
    <citation type="submission" date="2017-09" db="EMBL/GenBank/DDBJ databases">
        <title>Depth-based differentiation of microbial function through sediment-hosted aquifers and enrichment of novel symbionts in the deep terrestrial subsurface.</title>
        <authorList>
            <person name="Probst A.J."/>
            <person name="Ladd B."/>
            <person name="Jarett J.K."/>
            <person name="Geller-Mcgrath D.E."/>
            <person name="Sieber C.M.K."/>
            <person name="Emerson J.B."/>
            <person name="Anantharaman K."/>
            <person name="Thomas B.C."/>
            <person name="Malmstrom R."/>
            <person name="Stieglmeier M."/>
            <person name="Klingl A."/>
            <person name="Woyke T."/>
            <person name="Ryan C.M."/>
            <person name="Banfield J.F."/>
        </authorList>
    </citation>
    <scope>NUCLEOTIDE SEQUENCE [LARGE SCALE GENOMIC DNA]</scope>
</reference>
<evidence type="ECO:0000256" key="1">
    <source>
        <dbReference type="SAM" id="MobiDB-lite"/>
    </source>
</evidence>
<feature type="transmembrane region" description="Helical" evidence="2">
    <location>
        <begin position="20"/>
        <end position="38"/>
    </location>
</feature>
<sequence length="154" mass="17076">MQFPVPQFTDVEDKIIGPLTIKQFGIIFAAGTVIFLFYSATKSMLVLVFLFILIGVPALGLAFGKINGRPVYATLPVIMKYLTGAKSLVFHKEMIKLSSREVKLKNAEVGNEKQSDEPEEQGATDPQARLLKINRLLEEQAARASKLTKQLHNS</sequence>
<feature type="region of interest" description="Disordered" evidence="1">
    <location>
        <begin position="106"/>
        <end position="127"/>
    </location>
</feature>
<proteinExistence type="predicted"/>
<accession>A0A2H0VBN2</accession>
<feature type="compositionally biased region" description="Basic and acidic residues" evidence="1">
    <location>
        <begin position="106"/>
        <end position="116"/>
    </location>
</feature>
<keyword evidence="2" id="KW-1133">Transmembrane helix</keyword>
<dbReference type="InterPro" id="IPR024414">
    <property type="entry name" value="Uncharacterised_PrgI"/>
</dbReference>
<dbReference type="Proteomes" id="UP000230922">
    <property type="component" value="Unassembled WGS sequence"/>
</dbReference>
<evidence type="ECO:0000313" key="3">
    <source>
        <dbReference type="EMBL" id="PIR96514.1"/>
    </source>
</evidence>
<organism evidence="3 4">
    <name type="scientific">Candidatus Doudnabacteria bacterium CG10_big_fil_rev_8_21_14_0_10_42_18</name>
    <dbReference type="NCBI Taxonomy" id="1974552"/>
    <lineage>
        <taxon>Bacteria</taxon>
        <taxon>Candidatus Doudnaibacteriota</taxon>
    </lineage>
</organism>
<dbReference type="Pfam" id="PF12666">
    <property type="entry name" value="PrgI"/>
    <property type="match status" value="1"/>
</dbReference>